<keyword evidence="4 6" id="KW-0732">Signal</keyword>
<dbReference type="GO" id="GO:0030313">
    <property type="term" value="C:cell envelope"/>
    <property type="evidence" value="ECO:0007669"/>
    <property type="project" value="UniProtKB-SubCell"/>
</dbReference>
<dbReference type="Pfam" id="PF13416">
    <property type="entry name" value="SBP_bac_8"/>
    <property type="match status" value="1"/>
</dbReference>
<evidence type="ECO:0000256" key="4">
    <source>
        <dbReference type="ARBA" id="ARBA00022729"/>
    </source>
</evidence>
<dbReference type="Gene3D" id="3.40.190.10">
    <property type="entry name" value="Periplasmic binding protein-like II"/>
    <property type="match status" value="1"/>
</dbReference>
<dbReference type="AlphaFoldDB" id="A0A5C5B9A4"/>
<comment type="similarity">
    <text evidence="2">Belongs to the bacterial solute-binding protein 1 family.</text>
</comment>
<dbReference type="RefSeq" id="WP_139987320.1">
    <property type="nucleotide sequence ID" value="NZ_VENP01000046.1"/>
</dbReference>
<organism evidence="7 8">
    <name type="scientific">Miniimonas arenae</name>
    <dbReference type="NCBI Taxonomy" id="676201"/>
    <lineage>
        <taxon>Bacteria</taxon>
        <taxon>Bacillati</taxon>
        <taxon>Actinomycetota</taxon>
        <taxon>Actinomycetes</taxon>
        <taxon>Micrococcales</taxon>
        <taxon>Beutenbergiaceae</taxon>
        <taxon>Miniimonas</taxon>
    </lineage>
</organism>
<accession>A0A5C5B9A4</accession>
<feature type="compositionally biased region" description="Low complexity" evidence="5">
    <location>
        <begin position="36"/>
        <end position="46"/>
    </location>
</feature>
<reference evidence="7 8" key="1">
    <citation type="submission" date="2019-06" db="EMBL/GenBank/DDBJ databases">
        <title>Draft genome sequence of Miniimonas arenae KCTC 19750T isolated from sea sand.</title>
        <authorList>
            <person name="Park S.-J."/>
        </authorList>
    </citation>
    <scope>NUCLEOTIDE SEQUENCE [LARGE SCALE GENOMIC DNA]</scope>
    <source>
        <strain evidence="7 8">KCTC 19750</strain>
    </source>
</reference>
<feature type="region of interest" description="Disordered" evidence="5">
    <location>
        <begin position="25"/>
        <end position="46"/>
    </location>
</feature>
<comment type="subcellular location">
    <subcellularLocation>
        <location evidence="1">Cell envelope</location>
    </subcellularLocation>
</comment>
<evidence type="ECO:0000313" key="8">
    <source>
        <dbReference type="Proteomes" id="UP000313849"/>
    </source>
</evidence>
<evidence type="ECO:0000256" key="6">
    <source>
        <dbReference type="SAM" id="SignalP"/>
    </source>
</evidence>
<evidence type="ECO:0000256" key="1">
    <source>
        <dbReference type="ARBA" id="ARBA00004196"/>
    </source>
</evidence>
<sequence>MKRRILTGAASLAALTLVLTACSGGSSDGGSGDATGGATSDGAATEAAGGEPITITLAGWSLATTPEFQVLADAFHEANPDITVELKEYDATQYDTQMIADLAAGTAPDMYVQKNLKNFFTYQDGGQLLDVSDVAEGLSDDVNGVSAYEVDGATYAIPYRQDAWSGARRELRRPRRA</sequence>
<evidence type="ECO:0000256" key="3">
    <source>
        <dbReference type="ARBA" id="ARBA00022448"/>
    </source>
</evidence>
<dbReference type="InterPro" id="IPR050490">
    <property type="entry name" value="Bact_solute-bd_prot1"/>
</dbReference>
<keyword evidence="3" id="KW-0813">Transport</keyword>
<protein>
    <submittedName>
        <fullName evidence="7">Extracellular solute-binding protein</fullName>
    </submittedName>
</protein>
<evidence type="ECO:0000256" key="2">
    <source>
        <dbReference type="ARBA" id="ARBA00008520"/>
    </source>
</evidence>
<dbReference type="EMBL" id="VENP01000046">
    <property type="protein sequence ID" value="TNU73430.1"/>
    <property type="molecule type" value="Genomic_DNA"/>
</dbReference>
<name>A0A5C5B9A4_9MICO</name>
<dbReference type="SUPFAM" id="SSF53850">
    <property type="entry name" value="Periplasmic binding protein-like II"/>
    <property type="match status" value="1"/>
</dbReference>
<evidence type="ECO:0000256" key="5">
    <source>
        <dbReference type="SAM" id="MobiDB-lite"/>
    </source>
</evidence>
<feature type="chain" id="PRO_5038840662" evidence="6">
    <location>
        <begin position="22"/>
        <end position="177"/>
    </location>
</feature>
<gene>
    <name evidence="7" type="ORF">FH969_11410</name>
</gene>
<feature type="signal peptide" evidence="6">
    <location>
        <begin position="1"/>
        <end position="21"/>
    </location>
</feature>
<dbReference type="InterPro" id="IPR006059">
    <property type="entry name" value="SBP"/>
</dbReference>
<proteinExistence type="inferred from homology"/>
<comment type="caution">
    <text evidence="7">The sequence shown here is derived from an EMBL/GenBank/DDBJ whole genome shotgun (WGS) entry which is preliminary data.</text>
</comment>
<evidence type="ECO:0000313" key="7">
    <source>
        <dbReference type="EMBL" id="TNU73430.1"/>
    </source>
</evidence>
<dbReference type="OrthoDB" id="1650177at2"/>
<dbReference type="PROSITE" id="PS51257">
    <property type="entry name" value="PROKAR_LIPOPROTEIN"/>
    <property type="match status" value="1"/>
</dbReference>
<dbReference type="Proteomes" id="UP000313849">
    <property type="component" value="Unassembled WGS sequence"/>
</dbReference>
<dbReference type="PANTHER" id="PTHR43649">
    <property type="entry name" value="ARABINOSE-BINDING PROTEIN-RELATED"/>
    <property type="match status" value="1"/>
</dbReference>
<feature type="compositionally biased region" description="Gly residues" evidence="5">
    <location>
        <begin position="26"/>
        <end position="35"/>
    </location>
</feature>
<keyword evidence="8" id="KW-1185">Reference proteome</keyword>
<dbReference type="PANTHER" id="PTHR43649:SF31">
    <property type="entry name" value="SN-GLYCEROL-3-PHOSPHATE-BINDING PERIPLASMIC PROTEIN UGPB"/>
    <property type="match status" value="1"/>
</dbReference>